<dbReference type="AlphaFoldDB" id="A0A2S2C773"/>
<protein>
    <recommendedName>
        <fullName evidence="1">GmrSD restriction endonucleases N-terminal domain-containing protein</fullName>
    </recommendedName>
</protein>
<feature type="domain" description="GmrSD restriction endonucleases N-terminal" evidence="1">
    <location>
        <begin position="52"/>
        <end position="188"/>
    </location>
</feature>
<dbReference type="PANTHER" id="PTHR39639:SF1">
    <property type="entry name" value="DUF262 DOMAIN-CONTAINING PROTEIN"/>
    <property type="match status" value="1"/>
</dbReference>
<evidence type="ECO:0000259" key="1">
    <source>
        <dbReference type="Pfam" id="PF03235"/>
    </source>
</evidence>
<dbReference type="EMBL" id="CP021355">
    <property type="protein sequence ID" value="AWK76726.1"/>
    <property type="molecule type" value="Genomic_DNA"/>
</dbReference>
<dbReference type="Pfam" id="PF03235">
    <property type="entry name" value="GmrSD_N"/>
    <property type="match status" value="1"/>
</dbReference>
<proteinExistence type="predicted"/>
<dbReference type="OrthoDB" id="9787127at2"/>
<dbReference type="PANTHER" id="PTHR39639">
    <property type="entry name" value="CHROMOSOME 16, WHOLE GENOME SHOTGUN SEQUENCE"/>
    <property type="match status" value="1"/>
</dbReference>
<accession>A0A2S2C773</accession>
<keyword evidence="3" id="KW-1185">Reference proteome</keyword>
<dbReference type="KEGG" id="roz:CBI38_35365"/>
<geneLocation type="plasmid" evidence="3">
    <name>prb98</name>
</geneLocation>
<evidence type="ECO:0000313" key="3">
    <source>
        <dbReference type="Proteomes" id="UP000245711"/>
    </source>
</evidence>
<keyword evidence="2" id="KW-0614">Plasmid</keyword>
<name>A0A2S2C773_9NOCA</name>
<sequence length="365" mass="42347">MMAQRGQTKGEARQRPSLEEIEAAEAQIVEETRKIGYNTVEYTIEYLADKLRSDDFYIPEYQREDVWEEDRKHRFIESLLMGLPIPFLFFWENIDDGRLEIVDGSQRIRTIREFLDGNLRLGDLETLNRISGFDFNDLKESRQRKLKNRTIRGVVLDEEADDQARAELFDRINTGSKSANPAEIRRGALPGPFTELITELADSPTFKILTPMSQMQENSRTREELVSRFFALSGDLDGYRDRVADYLFEYAKRMRDELVENPEIADAMRGEFHRTMDFINHSTPYGFRKNDRATATPKTRYEAIAIGTKQALERMPDLQVEEEKFKELIESDRFGAIVRSDGANARARLTQRIGYIRDGLLESVS</sequence>
<gene>
    <name evidence="2" type="ORF">CBI38_35365</name>
</gene>
<evidence type="ECO:0000313" key="2">
    <source>
        <dbReference type="EMBL" id="AWK76726.1"/>
    </source>
</evidence>
<dbReference type="InterPro" id="IPR004919">
    <property type="entry name" value="GmrSD_N"/>
</dbReference>
<dbReference type="Proteomes" id="UP000245711">
    <property type="component" value="Plasmid pRB98"/>
</dbReference>
<dbReference type="RefSeq" id="WP_109336150.1">
    <property type="nucleotide sequence ID" value="NZ_CP021355.1"/>
</dbReference>
<organism evidence="2 3">
    <name type="scientific">Rhodococcus oxybenzonivorans</name>
    <dbReference type="NCBI Taxonomy" id="1990687"/>
    <lineage>
        <taxon>Bacteria</taxon>
        <taxon>Bacillati</taxon>
        <taxon>Actinomycetota</taxon>
        <taxon>Actinomycetes</taxon>
        <taxon>Mycobacteriales</taxon>
        <taxon>Nocardiaceae</taxon>
        <taxon>Rhodococcus</taxon>
    </lineage>
</organism>
<reference evidence="2 3" key="1">
    <citation type="submission" date="2017-05" db="EMBL/GenBank/DDBJ databases">
        <title>Isolation of Rhodococcus sp. S2-17 biodegrading of BP-3.</title>
        <authorList>
            <person name="Lee Y."/>
            <person name="Kim K.H."/>
            <person name="Chun B.H."/>
            <person name="Jung H.S."/>
            <person name="Jeon C.O."/>
        </authorList>
    </citation>
    <scope>NUCLEOTIDE SEQUENCE [LARGE SCALE GENOMIC DNA]</scope>
    <source>
        <strain evidence="2 3">S2-17</strain>
        <plasmid evidence="3">prb98</plasmid>
    </source>
</reference>